<dbReference type="FunFam" id="1.10.8.60:FF:000009">
    <property type="entry name" value="26S protease regulatory subunit 6A"/>
    <property type="match status" value="1"/>
</dbReference>
<keyword evidence="5 7" id="KW-0067">ATP-binding</keyword>
<evidence type="ECO:0000256" key="8">
    <source>
        <dbReference type="SAM" id="Coils"/>
    </source>
</evidence>
<organism evidence="10">
    <name type="scientific">Blastocystis hominis</name>
    <dbReference type="NCBI Taxonomy" id="12968"/>
    <lineage>
        <taxon>Eukaryota</taxon>
        <taxon>Sar</taxon>
        <taxon>Stramenopiles</taxon>
        <taxon>Bigyra</taxon>
        <taxon>Opalozoa</taxon>
        <taxon>Opalinata</taxon>
        <taxon>Blastocystidae</taxon>
        <taxon>Blastocystis</taxon>
    </lineage>
</organism>
<evidence type="ECO:0000256" key="5">
    <source>
        <dbReference type="ARBA" id="ARBA00022840"/>
    </source>
</evidence>
<keyword evidence="8" id="KW-0175">Coiled coil</keyword>
<dbReference type="PROSITE" id="PS00674">
    <property type="entry name" value="AAA"/>
    <property type="match status" value="1"/>
</dbReference>
<evidence type="ECO:0000256" key="4">
    <source>
        <dbReference type="ARBA" id="ARBA00022741"/>
    </source>
</evidence>
<evidence type="ECO:0000259" key="9">
    <source>
        <dbReference type="SMART" id="SM00382"/>
    </source>
</evidence>
<dbReference type="GO" id="GO:0005737">
    <property type="term" value="C:cytoplasm"/>
    <property type="evidence" value="ECO:0007669"/>
    <property type="project" value="UniProtKB-SubCell"/>
</dbReference>
<keyword evidence="6" id="KW-0647">Proteasome</keyword>
<dbReference type="InParanoid" id="D8LVX1"/>
<dbReference type="InterPro" id="IPR027417">
    <property type="entry name" value="P-loop_NTPase"/>
</dbReference>
<dbReference type="Pfam" id="PF17862">
    <property type="entry name" value="AAA_lid_3"/>
    <property type="match status" value="1"/>
</dbReference>
<evidence type="ECO:0000313" key="11">
    <source>
        <dbReference type="Proteomes" id="UP000008312"/>
    </source>
</evidence>
<dbReference type="GO" id="GO:0000502">
    <property type="term" value="C:proteasome complex"/>
    <property type="evidence" value="ECO:0007669"/>
    <property type="project" value="UniProtKB-KW"/>
</dbReference>
<dbReference type="FunCoup" id="D8LVX1">
    <property type="interactions" value="530"/>
</dbReference>
<dbReference type="OMA" id="NKISHEH"/>
<dbReference type="InterPro" id="IPR012340">
    <property type="entry name" value="NA-bd_OB-fold"/>
</dbReference>
<dbReference type="InterPro" id="IPR003959">
    <property type="entry name" value="ATPase_AAA_core"/>
</dbReference>
<keyword evidence="11" id="KW-1185">Reference proteome</keyword>
<dbReference type="InterPro" id="IPR003593">
    <property type="entry name" value="AAA+_ATPase"/>
</dbReference>
<dbReference type="InterPro" id="IPR041569">
    <property type="entry name" value="AAA_lid_3"/>
</dbReference>
<dbReference type="AlphaFoldDB" id="D8LVX1"/>
<accession>D8LVX1</accession>
<dbReference type="Gene3D" id="1.10.8.60">
    <property type="match status" value="1"/>
</dbReference>
<reference evidence="10" key="1">
    <citation type="submission" date="2010-02" db="EMBL/GenBank/DDBJ databases">
        <title>Sequencing and annotation of the Blastocystis hominis genome.</title>
        <authorList>
            <person name="Wincker P."/>
        </authorList>
    </citation>
    <scope>NUCLEOTIDE SEQUENCE</scope>
    <source>
        <strain evidence="10">Singapore isolate B</strain>
    </source>
</reference>
<keyword evidence="3" id="KW-0963">Cytoplasm</keyword>
<dbReference type="Gene3D" id="3.40.50.300">
    <property type="entry name" value="P-loop containing nucleotide triphosphate hydrolases"/>
    <property type="match status" value="1"/>
</dbReference>
<feature type="domain" description="AAA+ ATPase" evidence="9">
    <location>
        <begin position="182"/>
        <end position="326"/>
    </location>
</feature>
<gene>
    <name evidence="10" type="ORF">GSBLH_T00000363001</name>
</gene>
<dbReference type="EMBL" id="FN668638">
    <property type="protein sequence ID" value="CBK19960.2"/>
    <property type="molecule type" value="Genomic_DNA"/>
</dbReference>
<keyword evidence="4 7" id="KW-0547">Nucleotide-binding</keyword>
<evidence type="ECO:0000256" key="2">
    <source>
        <dbReference type="ARBA" id="ARBA00006914"/>
    </source>
</evidence>
<evidence type="ECO:0000256" key="7">
    <source>
        <dbReference type="RuleBase" id="RU003651"/>
    </source>
</evidence>
<dbReference type="InterPro" id="IPR050221">
    <property type="entry name" value="26S_Proteasome_ATPase"/>
</dbReference>
<sequence>MSKQELRDLISAVQTQNRSLVSLIDDFRRRRQELQKEIDALENQLTRSIRLPYLVASISEVLSVRVEDEENLSLPPEKQEYEEGVIMSTIQKKKVFVASKGMLYGQEIHPGDLVGINKDTCMLYQLLPTEYDKRVKAMLLEEKPSDDYTDIGGLDKQIQELQEAVVLPLTRPELFTELGIRAPKGILLYGPPGTGKTLLARACAKQTDAAFIKLSATVLDQAHIGEGSRIVRDCFSLAKKKIEEKQAKGSIIFIDELDAIGIKRSGDGEGSHEVQRTLLELLNAMDGFSSDSRIKVIAATNRPDILDPALLRSGRFDRKVELPNPNEEARVKILQIHSKKLVLNRESVNFEEIARCTEDFSGAMLRAVCVEAGMLALRRGASAIEHEDFMEGIGQVASRKKANLMYYS</sequence>
<evidence type="ECO:0000256" key="3">
    <source>
        <dbReference type="ARBA" id="ARBA00022490"/>
    </source>
</evidence>
<dbReference type="Gene3D" id="2.40.50.140">
    <property type="entry name" value="Nucleic acid-binding proteins"/>
    <property type="match status" value="1"/>
</dbReference>
<comment type="similarity">
    <text evidence="2 7">Belongs to the AAA ATPase family.</text>
</comment>
<dbReference type="OrthoDB" id="9443236at2759"/>
<name>D8LVX1_BLAHO</name>
<dbReference type="Pfam" id="PF00004">
    <property type="entry name" value="AAA"/>
    <property type="match status" value="1"/>
</dbReference>
<dbReference type="SMART" id="SM00382">
    <property type="entry name" value="AAA"/>
    <property type="match status" value="1"/>
</dbReference>
<dbReference type="SUPFAM" id="SSF52540">
    <property type="entry name" value="P-loop containing nucleoside triphosphate hydrolases"/>
    <property type="match status" value="1"/>
</dbReference>
<dbReference type="GO" id="GO:0016887">
    <property type="term" value="F:ATP hydrolysis activity"/>
    <property type="evidence" value="ECO:0007669"/>
    <property type="project" value="InterPro"/>
</dbReference>
<proteinExistence type="inferred from homology"/>
<dbReference type="GO" id="GO:0005524">
    <property type="term" value="F:ATP binding"/>
    <property type="evidence" value="ECO:0007669"/>
    <property type="project" value="UniProtKB-KW"/>
</dbReference>
<evidence type="ECO:0000313" key="10">
    <source>
        <dbReference type="EMBL" id="CBK19960.2"/>
    </source>
</evidence>
<dbReference type="PANTHER" id="PTHR23073">
    <property type="entry name" value="26S PROTEASOME REGULATORY SUBUNIT"/>
    <property type="match status" value="1"/>
</dbReference>
<dbReference type="InterPro" id="IPR003960">
    <property type="entry name" value="ATPase_AAA_CS"/>
</dbReference>
<dbReference type="RefSeq" id="XP_012894008.1">
    <property type="nucleotide sequence ID" value="XM_013038554.1"/>
</dbReference>
<dbReference type="Proteomes" id="UP000008312">
    <property type="component" value="Unassembled WGS sequence"/>
</dbReference>
<comment type="subcellular location">
    <subcellularLocation>
        <location evidence="1">Cytoplasm</location>
    </subcellularLocation>
</comment>
<protein>
    <recommendedName>
        <fullName evidence="9">AAA+ ATPase domain-containing protein</fullName>
    </recommendedName>
</protein>
<evidence type="ECO:0000256" key="1">
    <source>
        <dbReference type="ARBA" id="ARBA00004496"/>
    </source>
</evidence>
<feature type="coiled-coil region" evidence="8">
    <location>
        <begin position="17"/>
        <end position="51"/>
    </location>
</feature>
<dbReference type="FunFam" id="3.40.50.300:FF:000033">
    <property type="entry name" value="26S protease regulatory subunit 6B"/>
    <property type="match status" value="1"/>
</dbReference>
<dbReference type="GeneID" id="24917675"/>
<evidence type="ECO:0000256" key="6">
    <source>
        <dbReference type="ARBA" id="ARBA00022942"/>
    </source>
</evidence>